<comment type="similarity">
    <text evidence="1">Belongs to the RdRP family.</text>
</comment>
<evidence type="ECO:0000256" key="1">
    <source>
        <dbReference type="RuleBase" id="RU363098"/>
    </source>
</evidence>
<proteinExistence type="inferred from homology"/>
<feature type="compositionally biased region" description="Low complexity" evidence="2">
    <location>
        <begin position="95"/>
        <end position="105"/>
    </location>
</feature>
<keyword evidence="1" id="KW-0548">Nucleotidyltransferase</keyword>
<evidence type="ECO:0000259" key="3">
    <source>
        <dbReference type="Pfam" id="PF05183"/>
    </source>
</evidence>
<dbReference type="GO" id="GO:0030422">
    <property type="term" value="P:siRNA processing"/>
    <property type="evidence" value="ECO:0007669"/>
    <property type="project" value="TreeGrafter"/>
</dbReference>
<dbReference type="OrthoDB" id="10055769at2759"/>
<evidence type="ECO:0000313" key="4">
    <source>
        <dbReference type="EMBL" id="KDQ17270.1"/>
    </source>
</evidence>
<keyword evidence="1" id="KW-0696">RNA-directed RNA polymerase</keyword>
<organism evidence="4 5">
    <name type="scientific">Botryobasidium botryosum (strain FD-172 SS1)</name>
    <dbReference type="NCBI Taxonomy" id="930990"/>
    <lineage>
        <taxon>Eukaryota</taxon>
        <taxon>Fungi</taxon>
        <taxon>Dikarya</taxon>
        <taxon>Basidiomycota</taxon>
        <taxon>Agaricomycotina</taxon>
        <taxon>Agaricomycetes</taxon>
        <taxon>Cantharellales</taxon>
        <taxon>Botryobasidiaceae</taxon>
        <taxon>Botryobasidium</taxon>
    </lineage>
</organism>
<feature type="compositionally biased region" description="Low complexity" evidence="2">
    <location>
        <begin position="69"/>
        <end position="86"/>
    </location>
</feature>
<keyword evidence="5" id="KW-1185">Reference proteome</keyword>
<keyword evidence="1" id="KW-0808">Transferase</keyword>
<dbReference type="EMBL" id="KL198024">
    <property type="protein sequence ID" value="KDQ17270.1"/>
    <property type="molecule type" value="Genomic_DNA"/>
</dbReference>
<dbReference type="GO" id="GO:0003968">
    <property type="term" value="F:RNA-directed RNA polymerase activity"/>
    <property type="evidence" value="ECO:0007669"/>
    <property type="project" value="UniProtKB-KW"/>
</dbReference>
<dbReference type="STRING" id="930990.A0A067MRE2"/>
<dbReference type="Pfam" id="PF05183">
    <property type="entry name" value="RdRP"/>
    <property type="match status" value="1"/>
</dbReference>
<gene>
    <name evidence="4" type="ORF">BOTBODRAFT_156039</name>
</gene>
<sequence>MAMLEKGKSPMRRIDYIRQALSEPAKVPTPTDESQDRYFEAELDEQAIDELLAATASSPIRGESRKRTLSCVTSDSTVSSSSSTSTKRARHGYFSTPSTSSSAATQGDSTLQGYHIIAHSKMHIPAIERRSLCWGVQWEIARLISTQKLSWDDLEVFRLDELRGKNAEVPCNKVSEVLLSVNPNSARESTRLDALTKVAYAHERALNDPHRFELDAEEEALRTSNSARLGSNSPHDTWYGGKVQHTGQLCNLSSNNALPRYGIRLEKLRLGRSNRFTRFYGSRRILVIKIPTQLFRSEGNGLVNFFLQGFVILGRVYRAFFAKEQNVYLMETNEPYDLERRIEGNALEDGRLSFEEFISWHNSIARNNNQTMSKWASRFALGLSTSVPMFSLSPQNIIRIPDEVAPYEGPGKPPSKNIMTDGCGLMNLAAAKFIAERLKLQSAPTAIQCRVAGSKGLLLLDLEETERKPTPIISVRDSQVKIELDMPDHAQLTLDLLRSGHFKYPANLSAETIVNLSHNGVPISLFVEMICAVLSHEVEVLTTWDGPDAMLQLWDALCRKNGVIASRMRREQVSSARALGFGEDPTKPIAVDEDDPDDITEQSAAWFPDEISGLPSTLEESVLVLLTAGFNPGSCPMLLEKLKQVIITHLNTIVKRCHFALENSLDAFVVPDPFGVLEEGEISVRLSKPVIDLVTGLEVSAIEGDVLVTRHPCKVPSDIQKVKAVDHPKLRPYGNVIVFSIKGERSLASLLGGGDYDGDTVTVIWDKKIVDSFVNANVDFAEPPENLMDSFERKNETIADFEFRTASLQPRERTVEVQRYLLSSLQDTTIVGAYSNWHDVAVYTFGYSSPIAIELAYKFCTCLDGAKTGFKIKEEVRAKDALFLRKYGSLGWKESDEDAQSKAIGGEVKYCRRPPELGTFVMDAIKGAARALKGEKLRALERTCQDVHKKSLDVDLLAPFKDAQKRTELSGIPAMVEELGWIKDQVVKSRDDHRNSIKGSASSRSSSWGEASRVSFTDMRIEGRQDLLRRLSTSYHASLAERELVFFSMPEVKRIAASYAYELCGKAREYYRFPWDVACRDLCAIKASANGQPYSTFTSRFADKMVVHRRSIRTTEPRAET</sequence>
<dbReference type="PANTHER" id="PTHR23079:SF55">
    <property type="entry name" value="RNA-DIRECTED RNA POLYMERASE"/>
    <property type="match status" value="1"/>
</dbReference>
<comment type="catalytic activity">
    <reaction evidence="1">
        <text>RNA(n) + a ribonucleoside 5'-triphosphate = RNA(n+1) + diphosphate</text>
        <dbReference type="Rhea" id="RHEA:21248"/>
        <dbReference type="Rhea" id="RHEA-COMP:14527"/>
        <dbReference type="Rhea" id="RHEA-COMP:17342"/>
        <dbReference type="ChEBI" id="CHEBI:33019"/>
        <dbReference type="ChEBI" id="CHEBI:61557"/>
        <dbReference type="ChEBI" id="CHEBI:140395"/>
        <dbReference type="EC" id="2.7.7.48"/>
    </reaction>
</comment>
<dbReference type="Proteomes" id="UP000027195">
    <property type="component" value="Unassembled WGS sequence"/>
</dbReference>
<dbReference type="HOGENOM" id="CLU_003387_1_0_1"/>
<dbReference type="PANTHER" id="PTHR23079">
    <property type="entry name" value="RNA-DEPENDENT RNA POLYMERASE"/>
    <property type="match status" value="1"/>
</dbReference>
<protein>
    <recommendedName>
        <fullName evidence="1">RNA-dependent RNA polymerase</fullName>
        <ecNumber evidence="1">2.7.7.48</ecNumber>
    </recommendedName>
</protein>
<dbReference type="EC" id="2.7.7.48" evidence="1"/>
<name>A0A067MRE2_BOTB1</name>
<feature type="region of interest" description="Disordered" evidence="2">
    <location>
        <begin position="63"/>
        <end position="106"/>
    </location>
</feature>
<dbReference type="GO" id="GO:0003723">
    <property type="term" value="F:RNA binding"/>
    <property type="evidence" value="ECO:0007669"/>
    <property type="project" value="UniProtKB-KW"/>
</dbReference>
<keyword evidence="1" id="KW-0694">RNA-binding</keyword>
<dbReference type="InterPro" id="IPR057596">
    <property type="entry name" value="RDRP_core"/>
</dbReference>
<evidence type="ECO:0000256" key="2">
    <source>
        <dbReference type="SAM" id="MobiDB-lite"/>
    </source>
</evidence>
<accession>A0A067MRE2</accession>
<feature type="domain" description="RDRP core" evidence="3">
    <location>
        <begin position="263"/>
        <end position="877"/>
    </location>
</feature>
<reference evidence="5" key="1">
    <citation type="journal article" date="2014" name="Proc. Natl. Acad. Sci. U.S.A.">
        <title>Extensive sampling of basidiomycete genomes demonstrates inadequacy of the white-rot/brown-rot paradigm for wood decay fungi.</title>
        <authorList>
            <person name="Riley R."/>
            <person name="Salamov A.A."/>
            <person name="Brown D.W."/>
            <person name="Nagy L.G."/>
            <person name="Floudas D."/>
            <person name="Held B.W."/>
            <person name="Levasseur A."/>
            <person name="Lombard V."/>
            <person name="Morin E."/>
            <person name="Otillar R."/>
            <person name="Lindquist E.A."/>
            <person name="Sun H."/>
            <person name="LaButti K.M."/>
            <person name="Schmutz J."/>
            <person name="Jabbour D."/>
            <person name="Luo H."/>
            <person name="Baker S.E."/>
            <person name="Pisabarro A.G."/>
            <person name="Walton J.D."/>
            <person name="Blanchette R.A."/>
            <person name="Henrissat B."/>
            <person name="Martin F."/>
            <person name="Cullen D."/>
            <person name="Hibbett D.S."/>
            <person name="Grigoriev I.V."/>
        </authorList>
    </citation>
    <scope>NUCLEOTIDE SEQUENCE [LARGE SCALE GENOMIC DNA]</scope>
    <source>
        <strain evidence="5">FD-172 SS1</strain>
    </source>
</reference>
<dbReference type="InterPro" id="IPR007855">
    <property type="entry name" value="RDRP"/>
</dbReference>
<dbReference type="AlphaFoldDB" id="A0A067MRE2"/>
<dbReference type="InParanoid" id="A0A067MRE2"/>
<dbReference type="GO" id="GO:0031380">
    <property type="term" value="C:nuclear RNA-directed RNA polymerase complex"/>
    <property type="evidence" value="ECO:0007669"/>
    <property type="project" value="TreeGrafter"/>
</dbReference>
<evidence type="ECO:0000313" key="5">
    <source>
        <dbReference type="Proteomes" id="UP000027195"/>
    </source>
</evidence>